<comment type="caution">
    <text evidence="2">The sequence shown here is derived from an EMBL/GenBank/DDBJ whole genome shotgun (WGS) entry which is preliminary data.</text>
</comment>
<keyword evidence="3" id="KW-1185">Reference proteome</keyword>
<feature type="region of interest" description="Disordered" evidence="1">
    <location>
        <begin position="1"/>
        <end position="21"/>
    </location>
</feature>
<dbReference type="Proteomes" id="UP000652219">
    <property type="component" value="Unassembled WGS sequence"/>
</dbReference>
<reference evidence="2 3" key="1">
    <citation type="journal article" date="2020" name="Phytopathology">
        <title>Genome Sequence Resources of Colletotrichum truncatum, C. plurivorum, C. musicola, and C. sojae: Four Species Pathogenic to Soybean (Glycine max).</title>
        <authorList>
            <person name="Rogerio F."/>
            <person name="Boufleur T.R."/>
            <person name="Ciampi-Guillardi M."/>
            <person name="Sukno S.A."/>
            <person name="Thon M.R."/>
            <person name="Massola Junior N.S."/>
            <person name="Baroncelli R."/>
        </authorList>
    </citation>
    <scope>NUCLEOTIDE SEQUENCE [LARGE SCALE GENOMIC DNA]</scope>
    <source>
        <strain evidence="2 3">LFN0009</strain>
    </source>
</reference>
<dbReference type="AlphaFoldDB" id="A0A8H6IS02"/>
<organism evidence="2 3">
    <name type="scientific">Colletotrichum sojae</name>
    <dbReference type="NCBI Taxonomy" id="2175907"/>
    <lineage>
        <taxon>Eukaryota</taxon>
        <taxon>Fungi</taxon>
        <taxon>Dikarya</taxon>
        <taxon>Ascomycota</taxon>
        <taxon>Pezizomycotina</taxon>
        <taxon>Sordariomycetes</taxon>
        <taxon>Hypocreomycetidae</taxon>
        <taxon>Glomerellales</taxon>
        <taxon>Glomerellaceae</taxon>
        <taxon>Colletotrichum</taxon>
        <taxon>Colletotrichum orchidearum species complex</taxon>
    </lineage>
</organism>
<name>A0A8H6IS02_9PEZI</name>
<sequence>MFSSSFKEGVESRGGLCPDIPLEEDDPEAMEILLSLLHFNIQAKYTELEPRMIILVAQKSDNG</sequence>
<dbReference type="EMBL" id="WIGN01000437">
    <property type="protein sequence ID" value="KAF6793350.1"/>
    <property type="molecule type" value="Genomic_DNA"/>
</dbReference>
<evidence type="ECO:0000256" key="1">
    <source>
        <dbReference type="SAM" id="MobiDB-lite"/>
    </source>
</evidence>
<protein>
    <submittedName>
        <fullName evidence="2">Uncharacterized protein</fullName>
    </submittedName>
</protein>
<accession>A0A8H6IS02</accession>
<proteinExistence type="predicted"/>
<gene>
    <name evidence="2" type="ORF">CSOJ01_13987</name>
</gene>
<evidence type="ECO:0000313" key="3">
    <source>
        <dbReference type="Proteomes" id="UP000652219"/>
    </source>
</evidence>
<evidence type="ECO:0000313" key="2">
    <source>
        <dbReference type="EMBL" id="KAF6793350.1"/>
    </source>
</evidence>